<accession>A0AAD6UGP0</accession>
<dbReference type="AlphaFoldDB" id="A0AAD6UGP0"/>
<sequence length="260" mass="28586">MPPKKSTRKPSAKRPRSPDATEKTADPATTKRPQKRAKTSSASTDELEIPTEPTPAKSTEPETPSPTGKFDLYMMDLTFLAAPYLPAGESKPRWDSLYKEIVKVQTKKDYTARCLLPGTQGEDGRLVSRTSIDAMEEMPFDIRIADITLVDQLSFSAAERTKFVTPPLCGPGITGRLELEDDHCGIQSATGDFRMKYASSVRGADGADVEIFEGYFAFDVAHSGMYKRKGHGAGRKSKFAFWAVRARRDAAGVEIGLSER</sequence>
<comment type="caution">
    <text evidence="2">The sequence shown here is derived from an EMBL/GenBank/DDBJ whole genome shotgun (WGS) entry which is preliminary data.</text>
</comment>
<proteinExistence type="predicted"/>
<evidence type="ECO:0000313" key="3">
    <source>
        <dbReference type="Proteomes" id="UP001222325"/>
    </source>
</evidence>
<name>A0AAD6UGP0_9AGAR</name>
<protein>
    <submittedName>
        <fullName evidence="2">Uncharacterized protein</fullName>
    </submittedName>
</protein>
<evidence type="ECO:0000313" key="2">
    <source>
        <dbReference type="EMBL" id="KAJ7100753.1"/>
    </source>
</evidence>
<dbReference type="Proteomes" id="UP001222325">
    <property type="component" value="Unassembled WGS sequence"/>
</dbReference>
<gene>
    <name evidence="2" type="ORF">B0H15DRAFT_460183</name>
</gene>
<dbReference type="EMBL" id="JARJCN010000005">
    <property type="protein sequence ID" value="KAJ7100753.1"/>
    <property type="molecule type" value="Genomic_DNA"/>
</dbReference>
<reference evidence="2" key="1">
    <citation type="submission" date="2023-03" db="EMBL/GenBank/DDBJ databases">
        <title>Massive genome expansion in bonnet fungi (Mycena s.s.) driven by repeated elements and novel gene families across ecological guilds.</title>
        <authorList>
            <consortium name="Lawrence Berkeley National Laboratory"/>
            <person name="Harder C.B."/>
            <person name="Miyauchi S."/>
            <person name="Viragh M."/>
            <person name="Kuo A."/>
            <person name="Thoen E."/>
            <person name="Andreopoulos B."/>
            <person name="Lu D."/>
            <person name="Skrede I."/>
            <person name="Drula E."/>
            <person name="Henrissat B."/>
            <person name="Morin E."/>
            <person name="Kohler A."/>
            <person name="Barry K."/>
            <person name="LaButti K."/>
            <person name="Morin E."/>
            <person name="Salamov A."/>
            <person name="Lipzen A."/>
            <person name="Mereny Z."/>
            <person name="Hegedus B."/>
            <person name="Baldrian P."/>
            <person name="Stursova M."/>
            <person name="Weitz H."/>
            <person name="Taylor A."/>
            <person name="Grigoriev I.V."/>
            <person name="Nagy L.G."/>
            <person name="Martin F."/>
            <person name="Kauserud H."/>
        </authorList>
    </citation>
    <scope>NUCLEOTIDE SEQUENCE</scope>
    <source>
        <strain evidence="2">CBHHK173m</strain>
    </source>
</reference>
<organism evidence="2 3">
    <name type="scientific">Mycena belliarum</name>
    <dbReference type="NCBI Taxonomy" id="1033014"/>
    <lineage>
        <taxon>Eukaryota</taxon>
        <taxon>Fungi</taxon>
        <taxon>Dikarya</taxon>
        <taxon>Basidiomycota</taxon>
        <taxon>Agaricomycotina</taxon>
        <taxon>Agaricomycetes</taxon>
        <taxon>Agaricomycetidae</taxon>
        <taxon>Agaricales</taxon>
        <taxon>Marasmiineae</taxon>
        <taxon>Mycenaceae</taxon>
        <taxon>Mycena</taxon>
    </lineage>
</organism>
<feature type="compositionally biased region" description="Basic residues" evidence="1">
    <location>
        <begin position="1"/>
        <end position="15"/>
    </location>
</feature>
<evidence type="ECO:0000256" key="1">
    <source>
        <dbReference type="SAM" id="MobiDB-lite"/>
    </source>
</evidence>
<feature type="region of interest" description="Disordered" evidence="1">
    <location>
        <begin position="1"/>
        <end position="68"/>
    </location>
</feature>
<keyword evidence="3" id="KW-1185">Reference proteome</keyword>
<feature type="compositionally biased region" description="Basic and acidic residues" evidence="1">
    <location>
        <begin position="16"/>
        <end position="25"/>
    </location>
</feature>